<dbReference type="Proteomes" id="UP000011087">
    <property type="component" value="Unassembled WGS sequence"/>
</dbReference>
<keyword evidence="1" id="KW-1133">Transmembrane helix</keyword>
<dbReference type="PaxDb" id="55529-EKX52609"/>
<dbReference type="GeneID" id="17309396"/>
<evidence type="ECO:0000313" key="4">
    <source>
        <dbReference type="Proteomes" id="UP000011087"/>
    </source>
</evidence>
<reference evidence="2 4" key="1">
    <citation type="journal article" date="2012" name="Nature">
        <title>Algal genomes reveal evolutionary mosaicism and the fate of nucleomorphs.</title>
        <authorList>
            <consortium name="DOE Joint Genome Institute"/>
            <person name="Curtis B.A."/>
            <person name="Tanifuji G."/>
            <person name="Burki F."/>
            <person name="Gruber A."/>
            <person name="Irimia M."/>
            <person name="Maruyama S."/>
            <person name="Arias M.C."/>
            <person name="Ball S.G."/>
            <person name="Gile G.H."/>
            <person name="Hirakawa Y."/>
            <person name="Hopkins J.F."/>
            <person name="Kuo A."/>
            <person name="Rensing S.A."/>
            <person name="Schmutz J."/>
            <person name="Symeonidi A."/>
            <person name="Elias M."/>
            <person name="Eveleigh R.J."/>
            <person name="Herman E.K."/>
            <person name="Klute M.J."/>
            <person name="Nakayama T."/>
            <person name="Obornik M."/>
            <person name="Reyes-Prieto A."/>
            <person name="Armbrust E.V."/>
            <person name="Aves S.J."/>
            <person name="Beiko R.G."/>
            <person name="Coutinho P."/>
            <person name="Dacks J.B."/>
            <person name="Durnford D.G."/>
            <person name="Fast N.M."/>
            <person name="Green B.R."/>
            <person name="Grisdale C.J."/>
            <person name="Hempel F."/>
            <person name="Henrissat B."/>
            <person name="Hoppner M.P."/>
            <person name="Ishida K."/>
            <person name="Kim E."/>
            <person name="Koreny L."/>
            <person name="Kroth P.G."/>
            <person name="Liu Y."/>
            <person name="Malik S.B."/>
            <person name="Maier U.G."/>
            <person name="McRose D."/>
            <person name="Mock T."/>
            <person name="Neilson J.A."/>
            <person name="Onodera N.T."/>
            <person name="Poole A.M."/>
            <person name="Pritham E.J."/>
            <person name="Richards T.A."/>
            <person name="Rocap G."/>
            <person name="Roy S.W."/>
            <person name="Sarai C."/>
            <person name="Schaack S."/>
            <person name="Shirato S."/>
            <person name="Slamovits C.H."/>
            <person name="Spencer D.F."/>
            <person name="Suzuki S."/>
            <person name="Worden A.Z."/>
            <person name="Zauner S."/>
            <person name="Barry K."/>
            <person name="Bell C."/>
            <person name="Bharti A.K."/>
            <person name="Crow J.A."/>
            <person name="Grimwood J."/>
            <person name="Kramer R."/>
            <person name="Lindquist E."/>
            <person name="Lucas S."/>
            <person name="Salamov A."/>
            <person name="McFadden G.I."/>
            <person name="Lane C.E."/>
            <person name="Keeling P.J."/>
            <person name="Gray M.W."/>
            <person name="Grigoriev I.V."/>
            <person name="Archibald J.M."/>
        </authorList>
    </citation>
    <scope>NUCLEOTIDE SEQUENCE</scope>
    <source>
        <strain evidence="2 4">CCMP2712</strain>
    </source>
</reference>
<name>L1JW93_GUITC</name>
<evidence type="ECO:0000256" key="1">
    <source>
        <dbReference type="SAM" id="Phobius"/>
    </source>
</evidence>
<reference evidence="3" key="3">
    <citation type="submission" date="2015-06" db="UniProtKB">
        <authorList>
            <consortium name="EnsemblProtists"/>
        </authorList>
    </citation>
    <scope>IDENTIFICATION</scope>
</reference>
<dbReference type="EMBL" id="JH992972">
    <property type="protein sequence ID" value="EKX52609.1"/>
    <property type="molecule type" value="Genomic_DNA"/>
</dbReference>
<evidence type="ECO:0008006" key="5">
    <source>
        <dbReference type="Google" id="ProtNLM"/>
    </source>
</evidence>
<dbReference type="EnsemblProtists" id="EKX52609">
    <property type="protein sequence ID" value="EKX52609"/>
    <property type="gene ID" value="GUITHDRAFT_133659"/>
</dbReference>
<dbReference type="InterPro" id="IPR051223">
    <property type="entry name" value="Polycystin"/>
</dbReference>
<dbReference type="PANTHER" id="PTHR10877">
    <property type="entry name" value="POLYCYSTIN FAMILY MEMBER"/>
    <property type="match status" value="1"/>
</dbReference>
<accession>L1JW93</accession>
<feature type="transmembrane region" description="Helical" evidence="1">
    <location>
        <begin position="40"/>
        <end position="57"/>
    </location>
</feature>
<keyword evidence="1" id="KW-0472">Membrane</keyword>
<dbReference type="AlphaFoldDB" id="L1JW93"/>
<dbReference type="RefSeq" id="XP_005839589.1">
    <property type="nucleotide sequence ID" value="XM_005839532.1"/>
</dbReference>
<dbReference type="HOGENOM" id="CLU_599158_0_0_1"/>
<evidence type="ECO:0000313" key="2">
    <source>
        <dbReference type="EMBL" id="EKX52609.1"/>
    </source>
</evidence>
<evidence type="ECO:0000313" key="3">
    <source>
        <dbReference type="EnsemblProtists" id="EKX52609"/>
    </source>
</evidence>
<organism evidence="2">
    <name type="scientific">Guillardia theta (strain CCMP2712)</name>
    <name type="common">Cryptophyte</name>
    <dbReference type="NCBI Taxonomy" id="905079"/>
    <lineage>
        <taxon>Eukaryota</taxon>
        <taxon>Cryptophyceae</taxon>
        <taxon>Pyrenomonadales</taxon>
        <taxon>Geminigeraceae</taxon>
        <taxon>Guillardia</taxon>
    </lineage>
</organism>
<reference evidence="4" key="2">
    <citation type="submission" date="2012-11" db="EMBL/GenBank/DDBJ databases">
        <authorList>
            <person name="Kuo A."/>
            <person name="Curtis B.A."/>
            <person name="Tanifuji G."/>
            <person name="Burki F."/>
            <person name="Gruber A."/>
            <person name="Irimia M."/>
            <person name="Maruyama S."/>
            <person name="Arias M.C."/>
            <person name="Ball S.G."/>
            <person name="Gile G.H."/>
            <person name="Hirakawa Y."/>
            <person name="Hopkins J.F."/>
            <person name="Rensing S.A."/>
            <person name="Schmutz J."/>
            <person name="Symeonidi A."/>
            <person name="Elias M."/>
            <person name="Eveleigh R.J."/>
            <person name="Herman E.K."/>
            <person name="Klute M.J."/>
            <person name="Nakayama T."/>
            <person name="Obornik M."/>
            <person name="Reyes-Prieto A."/>
            <person name="Armbrust E.V."/>
            <person name="Aves S.J."/>
            <person name="Beiko R.G."/>
            <person name="Coutinho P."/>
            <person name="Dacks J.B."/>
            <person name="Durnford D.G."/>
            <person name="Fast N.M."/>
            <person name="Green B.R."/>
            <person name="Grisdale C."/>
            <person name="Hempe F."/>
            <person name="Henrissat B."/>
            <person name="Hoppner M.P."/>
            <person name="Ishida K.-I."/>
            <person name="Kim E."/>
            <person name="Koreny L."/>
            <person name="Kroth P.G."/>
            <person name="Liu Y."/>
            <person name="Malik S.-B."/>
            <person name="Maier U.G."/>
            <person name="McRose D."/>
            <person name="Mock T."/>
            <person name="Neilson J.A."/>
            <person name="Onodera N.T."/>
            <person name="Poole A.M."/>
            <person name="Pritham E.J."/>
            <person name="Richards T.A."/>
            <person name="Rocap G."/>
            <person name="Roy S.W."/>
            <person name="Sarai C."/>
            <person name="Schaack S."/>
            <person name="Shirato S."/>
            <person name="Slamovits C.H."/>
            <person name="Spencer D.F."/>
            <person name="Suzuki S."/>
            <person name="Worden A.Z."/>
            <person name="Zauner S."/>
            <person name="Barry K."/>
            <person name="Bell C."/>
            <person name="Bharti A.K."/>
            <person name="Crow J.A."/>
            <person name="Grimwood J."/>
            <person name="Kramer R."/>
            <person name="Lindquist E."/>
            <person name="Lucas S."/>
            <person name="Salamov A."/>
            <person name="McFadden G.I."/>
            <person name="Lane C.E."/>
            <person name="Keeling P.J."/>
            <person name="Gray M.W."/>
            <person name="Grigoriev I.V."/>
            <person name="Archibald J.M."/>
        </authorList>
    </citation>
    <scope>NUCLEOTIDE SEQUENCE</scope>
    <source>
        <strain evidence="4">CCMP2712</strain>
    </source>
</reference>
<dbReference type="KEGG" id="gtt:GUITHDRAFT_133659"/>
<protein>
    <recommendedName>
        <fullName evidence="5">Polycystin domain-containing protein</fullName>
    </recommendedName>
</protein>
<proteinExistence type="predicted"/>
<keyword evidence="4" id="KW-1185">Reference proteome</keyword>
<dbReference type="PANTHER" id="PTHR10877:SF183">
    <property type="entry name" value="AT14535P-RELATED"/>
    <property type="match status" value="1"/>
</dbReference>
<keyword evidence="1" id="KW-0812">Transmembrane</keyword>
<sequence>MVSQLELEQYVHPSRSSNVNVEKICQVAKTKLKHSELANGLIRFLIFAAIYMTVIYYQRNSEMASDIDGMLRKIVLETQYRDPWSFQQKTFQDISTIDEFWDWHLYALLPRILQNDYYNGDPVPQNDYGTIHMHSRIINEIRLIQRRAKNGTCDALPYLSNFSSECYGSTYFDGTWGNVDTESFIGRDEKSVYVFESFPSGSPGSTGLFATVLLKFWISNTGNFKMAYELSMKRNESDAASCMLRLVPVSWQDYVRMAGELIVVIFWLFFVKREVERVGELAEEYGYLTAYLFHNSINTIKFEGFSSFSLGLITVFEYMTGSTNYEEMYWGFLRRIYYLRGVLPQDFQKRLNRTSKLKYFRGIESKTCVDFYELESLVAMNHNVTSMTLIDIINEYDAWIPKSHMEKVAERVEAHHDPGKMDAVPQALQSLRVAESLRGECLRLTIMTGDLAGDCEL</sequence>
<gene>
    <name evidence="2" type="ORF">GUITHDRAFT_133659</name>
</gene>